<evidence type="ECO:0008006" key="3">
    <source>
        <dbReference type="Google" id="ProtNLM"/>
    </source>
</evidence>
<evidence type="ECO:0000313" key="1">
    <source>
        <dbReference type="EMBL" id="AFZ11366.1"/>
    </source>
</evidence>
<dbReference type="PANTHER" id="PTHR38440:SF1">
    <property type="entry name" value="UPF0398 PROTEIN SPR0331"/>
    <property type="match status" value="1"/>
</dbReference>
<accession>K9VTT5</accession>
<dbReference type="InterPro" id="IPR010697">
    <property type="entry name" value="YspA"/>
</dbReference>
<dbReference type="EMBL" id="CP003620">
    <property type="protein sequence ID" value="AFZ11366.1"/>
    <property type="molecule type" value="Genomic_DNA"/>
</dbReference>
<name>K9VTT5_9CYAN</name>
<dbReference type="OrthoDB" id="1795759at2"/>
<sequence>MKIVGVTGHRPQKLAPANVCYSDEVLKQLTRLALIHLRKLEPCQVITGMALGWDCAIAIAALHLEIPVVAAVPFEGQELQWPEQSQIRYKKILRKISANNGEIVIVSQGGYSGEKMLLRDEYIVDNSKIILALWDGGASGGTAHTVKYAKKKKLDIVNVWSDWTNR</sequence>
<dbReference type="SUPFAM" id="SSF102405">
    <property type="entry name" value="MCP/YpsA-like"/>
    <property type="match status" value="1"/>
</dbReference>
<keyword evidence="2" id="KW-1185">Reference proteome</keyword>
<dbReference type="KEGG" id="cep:Cri9333_0392"/>
<organism evidence="1 2">
    <name type="scientific">Crinalium epipsammum PCC 9333</name>
    <dbReference type="NCBI Taxonomy" id="1173022"/>
    <lineage>
        <taxon>Bacteria</taxon>
        <taxon>Bacillati</taxon>
        <taxon>Cyanobacteriota</taxon>
        <taxon>Cyanophyceae</taxon>
        <taxon>Gomontiellales</taxon>
        <taxon>Gomontiellaceae</taxon>
        <taxon>Crinalium</taxon>
    </lineage>
</organism>
<dbReference type="eggNOG" id="COG4474">
    <property type="taxonomic scope" value="Bacteria"/>
</dbReference>
<evidence type="ECO:0000313" key="2">
    <source>
        <dbReference type="Proteomes" id="UP000010472"/>
    </source>
</evidence>
<dbReference type="PATRIC" id="fig|1173022.3.peg.414"/>
<protein>
    <recommendedName>
        <fullName evidence="3">DUF1273 domain-containing protein</fullName>
    </recommendedName>
</protein>
<dbReference type="HOGENOM" id="CLU_108363_0_0_3"/>
<dbReference type="Gene3D" id="3.40.50.450">
    <property type="match status" value="1"/>
</dbReference>
<dbReference type="PANTHER" id="PTHR38440">
    <property type="entry name" value="UPF0398 PROTEIN YPSA"/>
    <property type="match status" value="1"/>
</dbReference>
<proteinExistence type="predicted"/>
<dbReference type="RefSeq" id="WP_015201507.1">
    <property type="nucleotide sequence ID" value="NC_019753.1"/>
</dbReference>
<dbReference type="AlphaFoldDB" id="K9VTT5"/>
<reference evidence="1 2" key="1">
    <citation type="submission" date="2012-06" db="EMBL/GenBank/DDBJ databases">
        <title>Finished chromosome of genome of Crinalium epipsammum PCC 9333.</title>
        <authorList>
            <consortium name="US DOE Joint Genome Institute"/>
            <person name="Gugger M."/>
            <person name="Coursin T."/>
            <person name="Rippka R."/>
            <person name="Tandeau De Marsac N."/>
            <person name="Huntemann M."/>
            <person name="Wei C.-L."/>
            <person name="Han J."/>
            <person name="Detter J.C."/>
            <person name="Han C."/>
            <person name="Tapia R."/>
            <person name="Davenport K."/>
            <person name="Daligault H."/>
            <person name="Erkkila T."/>
            <person name="Gu W."/>
            <person name="Munk A.C.C."/>
            <person name="Teshima H."/>
            <person name="Xu Y."/>
            <person name="Chain P."/>
            <person name="Chen A."/>
            <person name="Krypides N."/>
            <person name="Mavromatis K."/>
            <person name="Markowitz V."/>
            <person name="Szeto E."/>
            <person name="Ivanova N."/>
            <person name="Mikhailova N."/>
            <person name="Ovchinnikova G."/>
            <person name="Pagani I."/>
            <person name="Pati A."/>
            <person name="Goodwin L."/>
            <person name="Peters L."/>
            <person name="Pitluck S."/>
            <person name="Woyke T."/>
            <person name="Kerfeld C."/>
        </authorList>
    </citation>
    <scope>NUCLEOTIDE SEQUENCE [LARGE SCALE GENOMIC DNA]</scope>
    <source>
        <strain evidence="1 2">PCC 9333</strain>
    </source>
</reference>
<dbReference type="Pfam" id="PF06908">
    <property type="entry name" value="YpsA"/>
    <property type="match status" value="1"/>
</dbReference>
<gene>
    <name evidence="1" type="ORF">Cri9333_0392</name>
</gene>
<dbReference type="Proteomes" id="UP000010472">
    <property type="component" value="Chromosome"/>
</dbReference>